<dbReference type="InterPro" id="IPR000276">
    <property type="entry name" value="GPCR_Rhodpsn"/>
</dbReference>
<dbReference type="GO" id="GO:0005886">
    <property type="term" value="C:plasma membrane"/>
    <property type="evidence" value="ECO:0007669"/>
    <property type="project" value="UniProtKB-SubCell"/>
</dbReference>
<dbReference type="CDD" id="cd15230">
    <property type="entry name" value="7tmA_OR5-like"/>
    <property type="match status" value="1"/>
</dbReference>
<evidence type="ECO:0000256" key="6">
    <source>
        <dbReference type="ARBA" id="ARBA00023136"/>
    </source>
</evidence>
<proteinExistence type="inferred from homology"/>
<evidence type="ECO:0000256" key="10">
    <source>
        <dbReference type="RuleBase" id="RU000688"/>
    </source>
</evidence>
<keyword evidence="11" id="KW-0716">Sensory transduction</keyword>
<accession>A0A672V3F1</accession>
<feature type="transmembrane region" description="Helical" evidence="11">
    <location>
        <begin position="58"/>
        <end position="75"/>
    </location>
</feature>
<keyword evidence="5 10" id="KW-0297">G-protein coupled receptor</keyword>
<evidence type="ECO:0000256" key="9">
    <source>
        <dbReference type="ARBA" id="ARBA00023224"/>
    </source>
</evidence>
<dbReference type="GO" id="GO:0004984">
    <property type="term" value="F:olfactory receptor activity"/>
    <property type="evidence" value="ECO:0007669"/>
    <property type="project" value="InterPro"/>
</dbReference>
<dbReference type="PROSITE" id="PS50262">
    <property type="entry name" value="G_PROTEIN_RECEP_F1_2"/>
    <property type="match status" value="1"/>
</dbReference>
<keyword evidence="6 11" id="KW-0472">Membrane</keyword>
<dbReference type="AlphaFoldDB" id="A0A672V3F1"/>
<evidence type="ECO:0000256" key="11">
    <source>
        <dbReference type="RuleBase" id="RU363047"/>
    </source>
</evidence>
<keyword evidence="9 10" id="KW-0807">Transducer</keyword>
<feature type="transmembrane region" description="Helical" evidence="11">
    <location>
        <begin position="195"/>
        <end position="223"/>
    </location>
</feature>
<dbReference type="InParanoid" id="A0A672V3F1"/>
<keyword evidence="7 10" id="KW-0675">Receptor</keyword>
<name>A0A672V3F1_STRHB</name>
<dbReference type="FunFam" id="1.20.1070.10:FF:000003">
    <property type="entry name" value="Olfactory receptor"/>
    <property type="match status" value="1"/>
</dbReference>
<dbReference type="PROSITE" id="PS00237">
    <property type="entry name" value="G_PROTEIN_RECEP_F1_1"/>
    <property type="match status" value="1"/>
</dbReference>
<dbReference type="GO" id="GO:0004930">
    <property type="term" value="F:G protein-coupled receptor activity"/>
    <property type="evidence" value="ECO:0007669"/>
    <property type="project" value="UniProtKB-KW"/>
</dbReference>
<keyword evidence="8" id="KW-0325">Glycoprotein</keyword>
<protein>
    <recommendedName>
        <fullName evidence="11">Olfactory receptor</fullName>
    </recommendedName>
</protein>
<comment type="similarity">
    <text evidence="10">Belongs to the G-protein coupled receptor 1 family.</text>
</comment>
<organism evidence="13 14">
    <name type="scientific">Strigops habroptila</name>
    <name type="common">Kakapo</name>
    <dbReference type="NCBI Taxonomy" id="2489341"/>
    <lineage>
        <taxon>Eukaryota</taxon>
        <taxon>Metazoa</taxon>
        <taxon>Chordata</taxon>
        <taxon>Craniata</taxon>
        <taxon>Vertebrata</taxon>
        <taxon>Euteleostomi</taxon>
        <taxon>Archelosauria</taxon>
        <taxon>Archosauria</taxon>
        <taxon>Dinosauria</taxon>
        <taxon>Saurischia</taxon>
        <taxon>Theropoda</taxon>
        <taxon>Coelurosauria</taxon>
        <taxon>Aves</taxon>
        <taxon>Neognathae</taxon>
        <taxon>Neoaves</taxon>
        <taxon>Telluraves</taxon>
        <taxon>Australaves</taxon>
        <taxon>Psittaciformes</taxon>
        <taxon>Psittacidae</taxon>
        <taxon>Strigops</taxon>
    </lineage>
</organism>
<dbReference type="Proteomes" id="UP000472266">
    <property type="component" value="Chromosome 5"/>
</dbReference>
<feature type="transmembrane region" description="Helical" evidence="11">
    <location>
        <begin position="235"/>
        <end position="258"/>
    </location>
</feature>
<feature type="transmembrane region" description="Helical" evidence="11">
    <location>
        <begin position="25"/>
        <end position="46"/>
    </location>
</feature>
<dbReference type="InterPro" id="IPR000725">
    <property type="entry name" value="Olfact_rcpt"/>
</dbReference>
<evidence type="ECO:0000256" key="3">
    <source>
        <dbReference type="ARBA" id="ARBA00022692"/>
    </source>
</evidence>
<evidence type="ECO:0000256" key="7">
    <source>
        <dbReference type="ARBA" id="ARBA00023170"/>
    </source>
</evidence>
<feature type="domain" description="G-protein coupled receptors family 1 profile" evidence="12">
    <location>
        <begin position="39"/>
        <end position="287"/>
    </location>
</feature>
<evidence type="ECO:0000259" key="12">
    <source>
        <dbReference type="PROSITE" id="PS50262"/>
    </source>
</evidence>
<evidence type="ECO:0000256" key="8">
    <source>
        <dbReference type="ARBA" id="ARBA00023180"/>
    </source>
</evidence>
<comment type="function">
    <text evidence="1">Odorant receptor.</text>
</comment>
<dbReference type="PRINTS" id="PR00245">
    <property type="entry name" value="OLFACTORYR"/>
</dbReference>
<dbReference type="InterPro" id="IPR017452">
    <property type="entry name" value="GPCR_Rhodpsn_7TM"/>
</dbReference>
<dbReference type="OrthoDB" id="9011197at2759"/>
<dbReference type="Gene3D" id="1.20.1070.10">
    <property type="entry name" value="Rhodopsin 7-helix transmembrane proteins"/>
    <property type="match status" value="1"/>
</dbReference>
<comment type="subcellular location">
    <subcellularLocation>
        <location evidence="11">Cell membrane</location>
        <topology evidence="11">Multi-pass membrane protein</topology>
    </subcellularLocation>
    <subcellularLocation>
        <location evidence="2">Membrane</location>
        <topology evidence="2">Multi-pass membrane protein</topology>
    </subcellularLocation>
</comment>
<dbReference type="GeneTree" id="ENSGT01150000286921"/>
<reference evidence="13 14" key="1">
    <citation type="submission" date="2019-11" db="EMBL/GenBank/DDBJ databases">
        <title>Strigops habroptila (kakapo) genome, bStrHab1, primary haplotype, v2.</title>
        <authorList>
            <person name="Jarvis E.D."/>
            <person name="Howard J."/>
            <person name="Rhie A."/>
            <person name="Phillippy A."/>
            <person name="Korlach J."/>
            <person name="Digby A."/>
            <person name="Iorns D."/>
            <person name="Eason D."/>
            <person name="Robertson B."/>
            <person name="Raemaekers T."/>
            <person name="Howe K."/>
            <person name="Lewin H."/>
            <person name="Damas J."/>
            <person name="Hastie A."/>
            <person name="Tracey A."/>
            <person name="Chow W."/>
            <person name="Fedrigo O."/>
        </authorList>
    </citation>
    <scope>NUCLEOTIDE SEQUENCE [LARGE SCALE GENOMIC DNA]</scope>
</reference>
<dbReference type="OMA" id="FATAECH"/>
<evidence type="ECO:0000256" key="2">
    <source>
        <dbReference type="ARBA" id="ARBA00004141"/>
    </source>
</evidence>
<evidence type="ECO:0000313" key="14">
    <source>
        <dbReference type="Proteomes" id="UP000472266"/>
    </source>
</evidence>
<keyword evidence="4 11" id="KW-1133">Transmembrane helix</keyword>
<evidence type="ECO:0000256" key="1">
    <source>
        <dbReference type="ARBA" id="ARBA00002936"/>
    </source>
</evidence>
<keyword evidence="3 10" id="KW-0812">Transmembrane</keyword>
<dbReference type="PRINTS" id="PR00237">
    <property type="entry name" value="GPCRRHODOPSN"/>
</dbReference>
<evidence type="ECO:0000313" key="13">
    <source>
        <dbReference type="Ensembl" id="ENSSHBP00005022068.1"/>
    </source>
</evidence>
<dbReference type="Ensembl" id="ENSSHBT00005026295.1">
    <property type="protein sequence ID" value="ENSSHBP00005022068.1"/>
    <property type="gene ID" value="ENSSHBG00005018636.1"/>
</dbReference>
<reference evidence="13" key="3">
    <citation type="submission" date="2025-09" db="UniProtKB">
        <authorList>
            <consortium name="Ensembl"/>
        </authorList>
    </citation>
    <scope>IDENTIFICATION</scope>
</reference>
<evidence type="ECO:0000256" key="5">
    <source>
        <dbReference type="ARBA" id="ARBA00023040"/>
    </source>
</evidence>
<dbReference type="SUPFAM" id="SSF81321">
    <property type="entry name" value="Family A G protein-coupled receptor-like"/>
    <property type="match status" value="1"/>
</dbReference>
<feature type="transmembrane region" description="Helical" evidence="11">
    <location>
        <begin position="270"/>
        <end position="289"/>
    </location>
</feature>
<keyword evidence="14" id="KW-1185">Reference proteome</keyword>
<sequence>MGGNHTQTKFILLGITDSPCAQTPLFVLFLSIYIVTLVGNVGIIVLVRVSPSLHTPMYFFLTHFAFIDICYSAVISPRMLADLLSEEKTISFSACMMQLQSFTHFAIVECHLLAMMAYDRHVAICHPLLYVTIISSRVCWQLVASSYLFAFFSAIICTWCAFGGSFCGPNLIDHFFCDIVPVLKLVCSDTHTSEMIIFAFVTINVVGTSVVLLLSYISILHAVLRMCSAQSRARAFQTCASHLTAVALFYGTTFFMYLQPPSSHRSLDKVASIFYSVVTPMLNPFIYTLRNKEVKGALVKHGRRMFNRWQHKRVVSSRT</sequence>
<feature type="transmembrane region" description="Helical" evidence="11">
    <location>
        <begin position="147"/>
        <end position="166"/>
    </location>
</feature>
<gene>
    <name evidence="13" type="primary">LOC115607682</name>
</gene>
<dbReference type="Pfam" id="PF13853">
    <property type="entry name" value="7tm_4"/>
    <property type="match status" value="1"/>
</dbReference>
<reference evidence="13" key="2">
    <citation type="submission" date="2025-08" db="UniProtKB">
        <authorList>
            <consortium name="Ensembl"/>
        </authorList>
    </citation>
    <scope>IDENTIFICATION</scope>
</reference>
<dbReference type="PANTHER" id="PTHR48018">
    <property type="entry name" value="OLFACTORY RECEPTOR"/>
    <property type="match status" value="1"/>
</dbReference>
<evidence type="ECO:0000256" key="4">
    <source>
        <dbReference type="ARBA" id="ARBA00022989"/>
    </source>
</evidence>
<keyword evidence="11" id="KW-0552">Olfaction</keyword>
<keyword evidence="11" id="KW-1003">Cell membrane</keyword>